<keyword evidence="3 6" id="KW-0863">Zinc-finger</keyword>
<evidence type="ECO:0000256" key="4">
    <source>
        <dbReference type="ARBA" id="ARBA00022833"/>
    </source>
</evidence>
<dbReference type="PANTHER" id="PTHR14003">
    <property type="entry name" value="TRANSCRIPTIONAL REPRESSOR PROTEIN YY"/>
    <property type="match status" value="1"/>
</dbReference>
<comment type="caution">
    <text evidence="8">The sequence shown here is derived from an EMBL/GenBank/DDBJ whole genome shotgun (WGS) entry which is preliminary data.</text>
</comment>
<evidence type="ECO:0000256" key="3">
    <source>
        <dbReference type="ARBA" id="ARBA00022771"/>
    </source>
</evidence>
<dbReference type="SUPFAM" id="SSF57667">
    <property type="entry name" value="beta-beta-alpha zinc fingers"/>
    <property type="match status" value="1"/>
</dbReference>
<protein>
    <recommendedName>
        <fullName evidence="5">C2H2 type master regulator of conidiophore development brlA</fullName>
    </recommendedName>
</protein>
<dbReference type="GO" id="GO:0005667">
    <property type="term" value="C:transcription regulator complex"/>
    <property type="evidence" value="ECO:0007669"/>
    <property type="project" value="TreeGrafter"/>
</dbReference>
<dbReference type="AlphaFoldDB" id="A0A7C8M0T3"/>
<dbReference type="GO" id="GO:0000785">
    <property type="term" value="C:chromatin"/>
    <property type="evidence" value="ECO:0007669"/>
    <property type="project" value="TreeGrafter"/>
</dbReference>
<dbReference type="Proteomes" id="UP000481861">
    <property type="component" value="Unassembled WGS sequence"/>
</dbReference>
<name>A0A7C8M0T3_9PLEO</name>
<organism evidence="8 9">
    <name type="scientific">Massariosphaeria phaeospora</name>
    <dbReference type="NCBI Taxonomy" id="100035"/>
    <lineage>
        <taxon>Eukaryota</taxon>
        <taxon>Fungi</taxon>
        <taxon>Dikarya</taxon>
        <taxon>Ascomycota</taxon>
        <taxon>Pezizomycotina</taxon>
        <taxon>Dothideomycetes</taxon>
        <taxon>Pleosporomycetidae</taxon>
        <taxon>Pleosporales</taxon>
        <taxon>Pleosporales incertae sedis</taxon>
        <taxon>Massariosphaeria</taxon>
    </lineage>
</organism>
<evidence type="ECO:0000256" key="1">
    <source>
        <dbReference type="ARBA" id="ARBA00022723"/>
    </source>
</evidence>
<keyword evidence="9" id="KW-1185">Reference proteome</keyword>
<gene>
    <name evidence="8" type="ORF">BDV95DRAFT_599834</name>
</gene>
<feature type="domain" description="C2H2-type" evidence="7">
    <location>
        <begin position="297"/>
        <end position="326"/>
    </location>
</feature>
<evidence type="ECO:0000256" key="6">
    <source>
        <dbReference type="PROSITE-ProRule" id="PRU00042"/>
    </source>
</evidence>
<dbReference type="OrthoDB" id="10018191at2759"/>
<dbReference type="GO" id="GO:0000981">
    <property type="term" value="F:DNA-binding transcription factor activity, RNA polymerase II-specific"/>
    <property type="evidence" value="ECO:0007669"/>
    <property type="project" value="TreeGrafter"/>
</dbReference>
<accession>A0A7C8M0T3</accession>
<dbReference type="InterPro" id="IPR036236">
    <property type="entry name" value="Znf_C2H2_sf"/>
</dbReference>
<dbReference type="EMBL" id="JAADJZ010000034">
    <property type="protein sequence ID" value="KAF2865376.1"/>
    <property type="molecule type" value="Genomic_DNA"/>
</dbReference>
<evidence type="ECO:0000256" key="5">
    <source>
        <dbReference type="ARBA" id="ARBA00044085"/>
    </source>
</evidence>
<dbReference type="GO" id="GO:0008270">
    <property type="term" value="F:zinc ion binding"/>
    <property type="evidence" value="ECO:0007669"/>
    <property type="project" value="UniProtKB-KW"/>
</dbReference>
<feature type="domain" description="C2H2-type" evidence="7">
    <location>
        <begin position="262"/>
        <end position="296"/>
    </location>
</feature>
<evidence type="ECO:0000313" key="8">
    <source>
        <dbReference type="EMBL" id="KAF2865376.1"/>
    </source>
</evidence>
<dbReference type="PANTHER" id="PTHR14003:SF19">
    <property type="entry name" value="YY2 TRANSCRIPTION FACTOR"/>
    <property type="match status" value="1"/>
</dbReference>
<dbReference type="InterPro" id="IPR013087">
    <property type="entry name" value="Znf_C2H2_type"/>
</dbReference>
<evidence type="ECO:0000256" key="2">
    <source>
        <dbReference type="ARBA" id="ARBA00022737"/>
    </source>
</evidence>
<keyword evidence="4" id="KW-0862">Zinc</keyword>
<reference evidence="8 9" key="1">
    <citation type="submission" date="2020-01" db="EMBL/GenBank/DDBJ databases">
        <authorList>
            <consortium name="DOE Joint Genome Institute"/>
            <person name="Haridas S."/>
            <person name="Albert R."/>
            <person name="Binder M."/>
            <person name="Bloem J."/>
            <person name="Labutti K."/>
            <person name="Salamov A."/>
            <person name="Andreopoulos B."/>
            <person name="Baker S.E."/>
            <person name="Barry K."/>
            <person name="Bills G."/>
            <person name="Bluhm B.H."/>
            <person name="Cannon C."/>
            <person name="Castanera R."/>
            <person name="Culley D.E."/>
            <person name="Daum C."/>
            <person name="Ezra D."/>
            <person name="Gonzalez J.B."/>
            <person name="Henrissat B."/>
            <person name="Kuo A."/>
            <person name="Liang C."/>
            <person name="Lipzen A."/>
            <person name="Lutzoni F."/>
            <person name="Magnuson J."/>
            <person name="Mondo S."/>
            <person name="Nolan M."/>
            <person name="Ohm R."/>
            <person name="Pangilinan J."/>
            <person name="Park H.-J.H."/>
            <person name="Ramirez L."/>
            <person name="Alfaro M."/>
            <person name="Sun H."/>
            <person name="Tritt A."/>
            <person name="Yoshinaga Y."/>
            <person name="Zwiers L.-H.L."/>
            <person name="Turgeon B.G."/>
            <person name="Goodwin S.B."/>
            <person name="Spatafora J.W."/>
            <person name="Crous P.W."/>
            <person name="Grigoriev I.V."/>
        </authorList>
    </citation>
    <scope>NUCLEOTIDE SEQUENCE [LARGE SCALE GENOMIC DNA]</scope>
    <source>
        <strain evidence="8 9">CBS 611.86</strain>
    </source>
</reference>
<sequence>MPGATDFELLASNAVRQPLARGMSQQRVDPSQPPFCRSRSCVLDQWMPTIPAFPVTQKRSHTDEMYFDQMPLYDITPMVPNPASFGSEDDLWTASSDYSTSQTYTRQLFGLDQTASPTAKLAWSDLSPTEWPATYYDAGTWSSSGSVSIWPRESHDNSNLVLMVSPTSFDTPIGLDSPFSPPPPAGSFQLKDTNHIEMHQDDSDGMANASVRSRLDDFALRRRRMAMVTFERDNPVVELDDMERDEITGRYQLVRRPLLKKHKCSYELSNGKTCPLRFVRIEHLRRHMRVHEGVRSFKCRIPQCLKAFSRRDNYHDHYWTHVKRPGRGGRNQKMSIAAIGEIVKDRRIVEKLERKLKTELEEPQ</sequence>
<dbReference type="PROSITE" id="PS00028">
    <property type="entry name" value="ZINC_FINGER_C2H2_1"/>
    <property type="match status" value="1"/>
</dbReference>
<dbReference type="GO" id="GO:0000978">
    <property type="term" value="F:RNA polymerase II cis-regulatory region sequence-specific DNA binding"/>
    <property type="evidence" value="ECO:0007669"/>
    <property type="project" value="TreeGrafter"/>
</dbReference>
<keyword evidence="2" id="KW-0677">Repeat</keyword>
<proteinExistence type="predicted"/>
<dbReference type="PROSITE" id="PS50157">
    <property type="entry name" value="ZINC_FINGER_C2H2_2"/>
    <property type="match status" value="2"/>
</dbReference>
<evidence type="ECO:0000313" key="9">
    <source>
        <dbReference type="Proteomes" id="UP000481861"/>
    </source>
</evidence>
<evidence type="ECO:0000259" key="7">
    <source>
        <dbReference type="PROSITE" id="PS50157"/>
    </source>
</evidence>
<dbReference type="Gene3D" id="3.30.160.60">
    <property type="entry name" value="Classic Zinc Finger"/>
    <property type="match status" value="2"/>
</dbReference>
<keyword evidence="1" id="KW-0479">Metal-binding</keyword>